<dbReference type="STRING" id="5486.A0A367YHX3"/>
<organism evidence="9 10">
    <name type="scientific">Candida viswanathii</name>
    <dbReference type="NCBI Taxonomy" id="5486"/>
    <lineage>
        <taxon>Eukaryota</taxon>
        <taxon>Fungi</taxon>
        <taxon>Dikarya</taxon>
        <taxon>Ascomycota</taxon>
        <taxon>Saccharomycotina</taxon>
        <taxon>Pichiomycetes</taxon>
        <taxon>Debaryomycetaceae</taxon>
        <taxon>Candida/Lodderomyces clade</taxon>
        <taxon>Candida</taxon>
    </lineage>
</organism>
<evidence type="ECO:0000256" key="6">
    <source>
        <dbReference type="ARBA" id="ARBA00023054"/>
    </source>
</evidence>
<name>A0A367YHX3_9ASCO</name>
<feature type="compositionally biased region" description="Acidic residues" evidence="8">
    <location>
        <begin position="225"/>
        <end position="234"/>
    </location>
</feature>
<keyword evidence="5" id="KW-0698">rRNA processing</keyword>
<sequence>MPKTAKKPRHKSRGASIQVAESMGSGSAKIKKKIRDIERLLKKNAKLPADKKIEYDRALKALRVELQNSQVQNKAKVISKKYHMVRFFERKKAVRKLKNLRKEFEEVLKTEVRKDIKKARKQVKHGEIDLAYVILFPKTEKYISLYPSPNDEDQTDPNVIRGLKKTEERRREFRKSVEKLMDEGKLPFSIDDILQGKTVKLDSDKKQKAVITQEIDAPEAKQAEQEQEEDDFFE</sequence>
<dbReference type="PANTHER" id="PTHR33911">
    <property type="entry name" value="RRNA-PROCESSING PROTEIN EFG1"/>
    <property type="match status" value="1"/>
</dbReference>
<protein>
    <recommendedName>
        <fullName evidence="3">rRNA-processing protein EFG1</fullName>
    </recommendedName>
    <alternativeName>
        <fullName evidence="4">rRNA-processing protein efg1</fullName>
    </alternativeName>
</protein>
<dbReference type="EMBL" id="QLNQ01000021">
    <property type="protein sequence ID" value="RCK65189.1"/>
    <property type="molecule type" value="Genomic_DNA"/>
</dbReference>
<feature type="region of interest" description="Disordered" evidence="8">
    <location>
        <begin position="203"/>
        <end position="234"/>
    </location>
</feature>
<evidence type="ECO:0000313" key="10">
    <source>
        <dbReference type="Proteomes" id="UP000253472"/>
    </source>
</evidence>
<comment type="similarity">
    <text evidence="2">Belongs to the EFG1 family.</text>
</comment>
<comment type="caution">
    <text evidence="9">The sequence shown here is derived from an EMBL/GenBank/DDBJ whole genome shotgun (WGS) entry which is preliminary data.</text>
</comment>
<evidence type="ECO:0000256" key="4">
    <source>
        <dbReference type="ARBA" id="ARBA00019827"/>
    </source>
</evidence>
<dbReference type="GO" id="GO:0005730">
    <property type="term" value="C:nucleolus"/>
    <property type="evidence" value="ECO:0007669"/>
    <property type="project" value="UniProtKB-SubCell"/>
</dbReference>
<evidence type="ECO:0000256" key="7">
    <source>
        <dbReference type="ARBA" id="ARBA00023242"/>
    </source>
</evidence>
<proteinExistence type="inferred from homology"/>
<reference evidence="9 10" key="1">
    <citation type="submission" date="2018-06" db="EMBL/GenBank/DDBJ databases">
        <title>Whole genome sequencing of Candida tropicalis (genome annotated by CSBL at Korea University).</title>
        <authorList>
            <person name="Ahn J."/>
        </authorList>
    </citation>
    <scope>NUCLEOTIDE SEQUENCE [LARGE SCALE GENOMIC DNA]</scope>
    <source>
        <strain evidence="9 10">ATCC 20962</strain>
    </source>
</reference>
<evidence type="ECO:0000256" key="2">
    <source>
        <dbReference type="ARBA" id="ARBA00006916"/>
    </source>
</evidence>
<dbReference type="Pfam" id="PF10153">
    <property type="entry name" value="Efg1"/>
    <property type="match status" value="1"/>
</dbReference>
<keyword evidence="6" id="KW-0175">Coiled coil</keyword>
<dbReference type="OrthoDB" id="47732at2759"/>
<accession>A0A367YHX3</accession>
<keyword evidence="7" id="KW-0539">Nucleus</keyword>
<dbReference type="AlphaFoldDB" id="A0A367YHX3"/>
<dbReference type="InterPro" id="IPR019310">
    <property type="entry name" value="Efg1"/>
</dbReference>
<dbReference type="InterPro" id="IPR050786">
    <property type="entry name" value="EFG1_rRNA-proc"/>
</dbReference>
<keyword evidence="10" id="KW-1185">Reference proteome</keyword>
<dbReference type="PANTHER" id="PTHR33911:SF1">
    <property type="entry name" value="RRNA-PROCESSING PROTEIN EFG1"/>
    <property type="match status" value="1"/>
</dbReference>
<dbReference type="GO" id="GO:0030688">
    <property type="term" value="C:preribosome, small subunit precursor"/>
    <property type="evidence" value="ECO:0007669"/>
    <property type="project" value="TreeGrafter"/>
</dbReference>
<feature type="compositionally biased region" description="Basic residues" evidence="8">
    <location>
        <begin position="1"/>
        <end position="13"/>
    </location>
</feature>
<gene>
    <name evidence="9" type="ORF">Cantr_00525</name>
</gene>
<comment type="subcellular location">
    <subcellularLocation>
        <location evidence="1">Nucleus</location>
        <location evidence="1">Nucleolus</location>
    </subcellularLocation>
</comment>
<feature type="region of interest" description="Disordered" evidence="8">
    <location>
        <begin position="1"/>
        <end position="27"/>
    </location>
</feature>
<evidence type="ECO:0000313" key="9">
    <source>
        <dbReference type="EMBL" id="RCK65189.1"/>
    </source>
</evidence>
<evidence type="ECO:0000256" key="3">
    <source>
        <dbReference type="ARBA" id="ARBA00018689"/>
    </source>
</evidence>
<dbReference type="Proteomes" id="UP000253472">
    <property type="component" value="Unassembled WGS sequence"/>
</dbReference>
<evidence type="ECO:0000256" key="1">
    <source>
        <dbReference type="ARBA" id="ARBA00004604"/>
    </source>
</evidence>
<evidence type="ECO:0000256" key="8">
    <source>
        <dbReference type="SAM" id="MobiDB-lite"/>
    </source>
</evidence>
<evidence type="ECO:0000256" key="5">
    <source>
        <dbReference type="ARBA" id="ARBA00022552"/>
    </source>
</evidence>
<dbReference type="GO" id="GO:0000462">
    <property type="term" value="P:maturation of SSU-rRNA from tricistronic rRNA transcript (SSU-rRNA, 5.8S rRNA, LSU-rRNA)"/>
    <property type="evidence" value="ECO:0007669"/>
    <property type="project" value="TreeGrafter"/>
</dbReference>